<dbReference type="Proteomes" id="UP001381003">
    <property type="component" value="Chromosome"/>
</dbReference>
<dbReference type="InterPro" id="IPR011047">
    <property type="entry name" value="Quinoprotein_ADH-like_sf"/>
</dbReference>
<sequence>MTRTPSKTADLTRLVAVVVVGALLAGAGLWFFTSRGGGAVDGRVYYQGDDTYSVQLGPGGWFVHSDDEGGYLVEHAQEGGAWQLEGSGRPEALTSDGRSVSALGGDVTISGDGTRVQALAADLLVAHGDKTLRAGESAEVIGLSEEHVAVVSCLSPDGAPRLDEDGEDGQLVVSGVALDDGAVTWSHDPGVACDADLAAFYPTALPEQRYVLLTPRTDRTEALDLDTGRIARTWQDSPRGRVVVREDIAVHRSGDEVTATSLRSGREVARVSCPGARLDTPGDPGGRLSADATPLVRCGDSVRLFDGSGFVTVEAPPVGESQEVPDGRSVVHDRYLLRRDGDRVTITDALSGAGVGSVEVPDGMRIATNEPRGRLVVFYRTREVVFGDKLSSSQRVVDARTATTVAAGDGMAPGAQASPDGYAVLSKRTERRRSRAARQYVWVVGVR</sequence>
<keyword evidence="5" id="KW-1185">Reference proteome</keyword>
<proteinExistence type="inferred from homology"/>
<comment type="similarity">
    <text evidence="1">Belongs to the chaperonin (HSP60) family.</text>
</comment>
<protein>
    <submittedName>
        <fullName evidence="4">Uncharacterized protein</fullName>
    </submittedName>
</protein>
<dbReference type="RefSeq" id="WP_338537644.1">
    <property type="nucleotide sequence ID" value="NZ_CP104874.1"/>
</dbReference>
<organism evidence="4 5">
    <name type="scientific">Janibacter terrae</name>
    <dbReference type="NCBI Taxonomy" id="103817"/>
    <lineage>
        <taxon>Bacteria</taxon>
        <taxon>Bacillati</taxon>
        <taxon>Actinomycetota</taxon>
        <taxon>Actinomycetes</taxon>
        <taxon>Micrococcales</taxon>
        <taxon>Intrasporangiaceae</taxon>
        <taxon>Janibacter</taxon>
    </lineage>
</organism>
<dbReference type="EMBL" id="CP104874">
    <property type="protein sequence ID" value="WWF04160.1"/>
    <property type="molecule type" value="Genomic_DNA"/>
</dbReference>
<gene>
    <name evidence="4" type="ORF">N5P18_10680</name>
</gene>
<name>A0ABZ2FCA7_9MICO</name>
<evidence type="ECO:0000256" key="2">
    <source>
        <dbReference type="ARBA" id="ARBA00023186"/>
    </source>
</evidence>
<keyword evidence="3" id="KW-0812">Transmembrane</keyword>
<keyword evidence="3" id="KW-0472">Membrane</keyword>
<dbReference type="SUPFAM" id="SSF50998">
    <property type="entry name" value="Quinoprotein alcohol dehydrogenase-like"/>
    <property type="match status" value="1"/>
</dbReference>
<accession>A0ABZ2FCA7</accession>
<evidence type="ECO:0000313" key="4">
    <source>
        <dbReference type="EMBL" id="WWF04160.1"/>
    </source>
</evidence>
<dbReference type="InterPro" id="IPR001844">
    <property type="entry name" value="Cpn60/GroEL"/>
</dbReference>
<evidence type="ECO:0000256" key="3">
    <source>
        <dbReference type="SAM" id="Phobius"/>
    </source>
</evidence>
<reference evidence="4 5" key="1">
    <citation type="submission" date="2022-09" db="EMBL/GenBank/DDBJ databases">
        <title>Complete genome sequence of Janibacter terrae strain COS04-44, PCL-degrading bacteria isolated from oil spilled coast.</title>
        <authorList>
            <person name="Park H."/>
            <person name="Kim J.Y."/>
            <person name="An S.H."/>
            <person name="Lee C.M."/>
            <person name="Weon H.-Y."/>
        </authorList>
    </citation>
    <scope>NUCLEOTIDE SEQUENCE [LARGE SCALE GENOMIC DNA]</scope>
    <source>
        <strain evidence="4 5">COS04-44</strain>
    </source>
</reference>
<dbReference type="PRINTS" id="PR00298">
    <property type="entry name" value="CHAPERONIN60"/>
</dbReference>
<keyword evidence="3" id="KW-1133">Transmembrane helix</keyword>
<evidence type="ECO:0000256" key="1">
    <source>
        <dbReference type="ARBA" id="ARBA00006607"/>
    </source>
</evidence>
<keyword evidence="2" id="KW-0143">Chaperone</keyword>
<feature type="transmembrane region" description="Helical" evidence="3">
    <location>
        <begin position="12"/>
        <end position="32"/>
    </location>
</feature>
<evidence type="ECO:0000313" key="5">
    <source>
        <dbReference type="Proteomes" id="UP001381003"/>
    </source>
</evidence>